<keyword evidence="5" id="KW-1053">Target membrane</keyword>
<keyword evidence="7" id="KW-0479">Metal-binding</keyword>
<keyword evidence="3" id="KW-1052">Target cell membrane</keyword>
<dbReference type="SMART" id="SM00248">
    <property type="entry name" value="ANK"/>
    <property type="match status" value="21"/>
</dbReference>
<evidence type="ECO:0000256" key="7">
    <source>
        <dbReference type="PROSITE-ProRule" id="PRU00042"/>
    </source>
</evidence>
<dbReference type="PROSITE" id="PS50297">
    <property type="entry name" value="ANK_REP_REGION"/>
    <property type="match status" value="3"/>
</dbReference>
<dbReference type="SMART" id="SM00355">
    <property type="entry name" value="ZnF_C2H2"/>
    <property type="match status" value="2"/>
</dbReference>
<dbReference type="GO" id="GO:0044231">
    <property type="term" value="C:host cell presynaptic membrane"/>
    <property type="evidence" value="ECO:0007669"/>
    <property type="project" value="UniProtKB-KW"/>
</dbReference>
<evidence type="ECO:0000256" key="6">
    <source>
        <dbReference type="PROSITE-ProRule" id="PRU00023"/>
    </source>
</evidence>
<dbReference type="GO" id="GO:0006887">
    <property type="term" value="P:exocytosis"/>
    <property type="evidence" value="ECO:0007669"/>
    <property type="project" value="UniProtKB-KW"/>
</dbReference>
<gene>
    <name evidence="9" type="ORF">RDWZM_009877</name>
</gene>
<dbReference type="PROSITE" id="PS50088">
    <property type="entry name" value="ANK_REPEAT"/>
    <property type="match status" value="3"/>
</dbReference>
<evidence type="ECO:0000256" key="3">
    <source>
        <dbReference type="ARBA" id="ARBA00022537"/>
    </source>
</evidence>
<dbReference type="PANTHER" id="PTHR24121">
    <property type="entry name" value="NO MECHANORECEPTOR POTENTIAL C, ISOFORM D-RELATED"/>
    <property type="match status" value="1"/>
</dbReference>
<feature type="repeat" description="ANK" evidence="6">
    <location>
        <begin position="1376"/>
        <end position="1397"/>
    </location>
</feature>
<comment type="caution">
    <text evidence="9">The sequence shown here is derived from an EMBL/GenBank/DDBJ whole genome shotgun (WGS) entry which is preliminary data.</text>
</comment>
<dbReference type="PANTHER" id="PTHR24121:SF22">
    <property type="entry name" value="PROTEIN ACCELERATED CELL DEATH 6-LIKE"/>
    <property type="match status" value="1"/>
</dbReference>
<keyword evidence="2" id="KW-0268">Exocytosis</keyword>
<keyword evidence="5" id="KW-0472">Membrane</keyword>
<dbReference type="PROSITE" id="PS00028">
    <property type="entry name" value="ZINC_FINGER_C2H2_1"/>
    <property type="match status" value="1"/>
</dbReference>
<dbReference type="GO" id="GO:0008270">
    <property type="term" value="F:zinc ion binding"/>
    <property type="evidence" value="ECO:0007669"/>
    <property type="project" value="UniProtKB-KW"/>
</dbReference>
<dbReference type="EMBL" id="JAPWDV010000004">
    <property type="protein sequence ID" value="KAJ6215377.1"/>
    <property type="molecule type" value="Genomic_DNA"/>
</dbReference>
<evidence type="ECO:0000313" key="9">
    <source>
        <dbReference type="EMBL" id="KAJ6215377.1"/>
    </source>
</evidence>
<dbReference type="SUPFAM" id="SSF48403">
    <property type="entry name" value="Ankyrin repeat"/>
    <property type="match status" value="3"/>
</dbReference>
<evidence type="ECO:0000256" key="5">
    <source>
        <dbReference type="ARBA" id="ARBA00023298"/>
    </source>
</evidence>
<evidence type="ECO:0000256" key="2">
    <source>
        <dbReference type="ARBA" id="ARBA00022483"/>
    </source>
</evidence>
<keyword evidence="4" id="KW-0800">Toxin</keyword>
<accession>A0A9Q0LY42</accession>
<dbReference type="InterPro" id="IPR013087">
    <property type="entry name" value="Znf_C2H2_type"/>
</dbReference>
<comment type="subcellular location">
    <subcellularLocation>
        <location evidence="1">Target cell membrane</location>
    </subcellularLocation>
</comment>
<dbReference type="SUPFAM" id="SSF140860">
    <property type="entry name" value="Pseudo ankyrin repeat-like"/>
    <property type="match status" value="1"/>
</dbReference>
<feature type="domain" description="C2H2-type" evidence="8">
    <location>
        <begin position="6"/>
        <end position="34"/>
    </location>
</feature>
<dbReference type="GO" id="GO:0044218">
    <property type="term" value="C:other organism cell membrane"/>
    <property type="evidence" value="ECO:0007669"/>
    <property type="project" value="UniProtKB-KW"/>
</dbReference>
<evidence type="ECO:0000256" key="4">
    <source>
        <dbReference type="ARBA" id="ARBA00023028"/>
    </source>
</evidence>
<keyword evidence="7" id="KW-0863">Zinc-finger</keyword>
<feature type="repeat" description="ANK" evidence="6">
    <location>
        <begin position="1335"/>
        <end position="1356"/>
    </location>
</feature>
<name>A0A9Q0LY42_BLOTA</name>
<feature type="repeat" description="ANK" evidence="6">
    <location>
        <begin position="1417"/>
        <end position="1438"/>
    </location>
</feature>
<evidence type="ECO:0000256" key="1">
    <source>
        <dbReference type="ARBA" id="ARBA00004175"/>
    </source>
</evidence>
<evidence type="ECO:0000313" key="10">
    <source>
        <dbReference type="Proteomes" id="UP001142055"/>
    </source>
</evidence>
<dbReference type="Pfam" id="PF12796">
    <property type="entry name" value="Ank_2"/>
    <property type="match status" value="7"/>
</dbReference>
<reference evidence="9" key="1">
    <citation type="submission" date="2022-12" db="EMBL/GenBank/DDBJ databases">
        <title>Genome assemblies of Blomia tropicalis.</title>
        <authorList>
            <person name="Cui Y."/>
        </authorList>
    </citation>
    <scope>NUCLEOTIDE SEQUENCE</scope>
    <source>
        <tissue evidence="9">Adult mites</tissue>
    </source>
</reference>
<keyword evidence="7" id="KW-0862">Zinc</keyword>
<keyword evidence="4" id="KW-0528">Neurotoxin</keyword>
<dbReference type="InterPro" id="IPR036770">
    <property type="entry name" value="Ankyrin_rpt-contain_sf"/>
</dbReference>
<dbReference type="InterPro" id="IPR029058">
    <property type="entry name" value="AB_hydrolase_fold"/>
</dbReference>
<dbReference type="Gene3D" id="3.40.50.1820">
    <property type="entry name" value="alpha/beta hydrolase"/>
    <property type="match status" value="1"/>
</dbReference>
<keyword evidence="6" id="KW-0040">ANK repeat</keyword>
<keyword evidence="10" id="KW-1185">Reference proteome</keyword>
<keyword evidence="4" id="KW-0638">Presynaptic neurotoxin</keyword>
<dbReference type="SUPFAM" id="SSF53474">
    <property type="entry name" value="alpha/beta-Hydrolases"/>
    <property type="match status" value="1"/>
</dbReference>
<dbReference type="PROSITE" id="PS50157">
    <property type="entry name" value="ZINC_FINGER_C2H2_2"/>
    <property type="match status" value="1"/>
</dbReference>
<protein>
    <recommendedName>
        <fullName evidence="8">C2H2-type domain-containing protein</fullName>
    </recommendedName>
</protein>
<dbReference type="Gene3D" id="1.25.40.20">
    <property type="entry name" value="Ankyrin repeat-containing domain"/>
    <property type="match status" value="8"/>
</dbReference>
<dbReference type="Gene3D" id="3.30.160.60">
    <property type="entry name" value="Classic Zinc Finger"/>
    <property type="match status" value="1"/>
</dbReference>
<evidence type="ECO:0000259" key="8">
    <source>
        <dbReference type="PROSITE" id="PS50157"/>
    </source>
</evidence>
<dbReference type="Proteomes" id="UP001142055">
    <property type="component" value="Chromosome 4"/>
</dbReference>
<proteinExistence type="predicted"/>
<sequence>MSSKRLQCDECENSFASTYSLKRHKSTFHQNVATGKCNSCGICNTNYIGTYIEHLKRVHNVSIDIEEINFGTHEEFQDFLEKLEVEELMCYNSHGRSNKGECSQAHYICARNGAVSTELVDRKRAVKSVNGKKIGNICPSSMTLTFNGTQYHLKWVKTHVGHKHEAKYCRLPKSTQELVTKYLRLGVPPKTIKQKFRHGFQHSNKLTRSQMITSKDINNIKKKNKIEDWVDKDYRILIQSMIKHVVVDFKDFDEKREGFDDSDFFIIIQSSNQLSVLEQNQQIISIDTTHDSSIKGLLLTTLMVRIKQHCYGYPCCFLLSNKVNTKFITHFFKMIKTRISTNFEPKIVMTDMELTFSNVWKTIFGNSKFMYCAFHVKKAFNQQLNTKIMDKLIREEVRRDLLLILTCLEKEEFEDRVKKFREKYKDNNSVSSFYDYIFYYYLMNDSRYPPERWAYCHRKQAGINTNMLIESFHRKLKHLYMNGSKCNSISSTLKIIVEIISDYELDISSRLMFGYISSKLRYLRKTHKDSTEIDLPNLNEVISNSGWKFLITAENLSTSNGYFGATFWNPERQQVVIAHRGTSPTNLGALWTDIQSIYGNKVSPQISSAVTFSHYVQRIFAEVDKDNNTHFKIFMTGHSLGAWLAQICTFSVKYLTVMDDDNTYFVKSMKEGHHAHTVVFDSPGCKPMLQQFQREFDVRYDNVENLSIDCLDITSYLSAPNLINTCNPHVGKIYRVFIDFSNKSFFTLYNLQTHKIKNILETFDEKTGLFKKENDKFNIKEVVDWPETSILNKDEYKEFFEWADKLNNYHPTYKYVEFKDYYPIRYQTKDFSEKQCSLNVFSQLERQVLKHYQSVRQFPNFFNLNELFDKEPLKILNKLSIDESNHLVGIQNESIVELYKSISYIRHLLNKYPEKKTKDEGFTWNDLDVKSQDDLLNRKIVFQEKEKNLKKLIDELNIKHQIDQLIDYDTLVKLINDDNKIEIGNKTFGIENLEGAYADLYKEVNNETLKLNLIKNSIKAVYFISGLFESNDEHIALKELADILNFEKIDSQFEEVDFNKQCDQHLNDKKMFWIKWDNKKFVLQKLYNSDVLDLAAEEGNLNIVNLLITGCKKFENELVKKLVFNKKNERKMTALHIAVYYNNVEVFNELITLFDYVENAFFEVIGDKDNEGNSIFHLAAKYNNVKIIERLILLFDNYKNELVELIKDKNKKGDSVLHLAAKYDNVKVIEKLIPLFDNNKNELIELIKDKNQDGDSVLHIAVIQNRIEIIERLIPLFDYNKNELIELIKDKNQDGDSVLHIAIIHNRIEIIERLIPLFDYNKNELIELIKDKNQDGDSVLHLAAKYNNVKIIEKLIPLFDNNKNELIELIKDKNKNGDSVLHLAVRENNIEIIERLIPLFYNNKNELVELIKDKNKNGDSVLHLAVKENNIEIIERLIPLFYNNKNELVELIKDKNQDGDSVLHLAAHYKSVETIERLISLFDNNKNELIEWIKDKNKYGNSVLHLTAQYKIDGIIERLIPLFDNYKNELIKEKFGNKHKYFNSVLHLAAQYKSFETIEKLILLFDNNKNELIKLIKDKNEYGNSLMHLAAKYNNVKIIEKLIPLIDNNKNELIEWIKDKNQCGNSVLHLAAQNESVETIERLILLFDNNKNELIKLIKDKNQDGNSLMHLAAQNKSVETIEKLILLFDNNKNELIKLIKDKNEYGNSLMHLAATYNNVKIIEKLILLIDNNKNELIKLIKDKNQDGDSVLHLAAQNESVETIERLISLFDNNKNELIKLIKDKNQDGNSVLHLAGWKNNYGIIERLISLFDNNENELIELIKDKNRNCDSVLHLAAHYKCVETIERLIPLFDNNKNELIELIKDKNVFGDSVLHLAAQYKSVETIEKLILLFDNNKNELIKLIKDKNEYGNSLMHLAAKYNNVKIIEKLIPLFDNNKNELIKLIKGENQNGDSVLHLAAQNKSVETIERLIPLFGNNKNELIQ</sequence>
<organism evidence="9 10">
    <name type="scientific">Blomia tropicalis</name>
    <name type="common">Mite</name>
    <dbReference type="NCBI Taxonomy" id="40697"/>
    <lineage>
        <taxon>Eukaryota</taxon>
        <taxon>Metazoa</taxon>
        <taxon>Ecdysozoa</taxon>
        <taxon>Arthropoda</taxon>
        <taxon>Chelicerata</taxon>
        <taxon>Arachnida</taxon>
        <taxon>Acari</taxon>
        <taxon>Acariformes</taxon>
        <taxon>Sarcoptiformes</taxon>
        <taxon>Astigmata</taxon>
        <taxon>Glycyphagoidea</taxon>
        <taxon>Echimyopodidae</taxon>
        <taxon>Blomia</taxon>
    </lineage>
</organism>
<dbReference type="InterPro" id="IPR002110">
    <property type="entry name" value="Ankyrin_rpt"/>
</dbReference>